<evidence type="ECO:0000313" key="15">
    <source>
        <dbReference type="EMBL" id="VVE21573.1"/>
    </source>
</evidence>
<feature type="transmembrane region" description="Helical" evidence="13">
    <location>
        <begin position="144"/>
        <end position="162"/>
    </location>
</feature>
<reference evidence="15 16" key="1">
    <citation type="submission" date="2019-08" db="EMBL/GenBank/DDBJ databases">
        <authorList>
            <person name="Peeters C."/>
        </authorList>
    </citation>
    <scope>NUCLEOTIDE SEQUENCE [LARGE SCALE GENOMIC DNA]</scope>
    <source>
        <strain evidence="15 16">LMG 30175</strain>
    </source>
</reference>
<dbReference type="Proteomes" id="UP000414233">
    <property type="component" value="Unassembled WGS sequence"/>
</dbReference>
<dbReference type="InterPro" id="IPR016174">
    <property type="entry name" value="Di-haem_cyt_TM"/>
</dbReference>
<keyword evidence="16" id="KW-1185">Reference proteome</keyword>
<keyword evidence="3" id="KW-0813">Transport</keyword>
<evidence type="ECO:0000256" key="3">
    <source>
        <dbReference type="ARBA" id="ARBA00022448"/>
    </source>
</evidence>
<keyword evidence="11 13" id="KW-0472">Membrane</keyword>
<sequence length="177" mass="19010">MHRSQQYDGFARLLHWGVLIVLVAQYGVAWTMPDIGKDTLPVGLVAWHLLLGTAILALTVIRAVWRLSHAAPVSVASPTLRFLARTGHLGLYALLFAVPVMGWINASSRGYAVTLLGVVPLPALSPVGSALGHAFGDIHAIASYVLIGLIGVHVLGTLYHQLVLRDNTLSRMLPGRD</sequence>
<evidence type="ECO:0000313" key="16">
    <source>
        <dbReference type="Proteomes" id="UP000414233"/>
    </source>
</evidence>
<keyword evidence="7" id="KW-0479">Metal-binding</keyword>
<dbReference type="SUPFAM" id="SSF81342">
    <property type="entry name" value="Transmembrane di-heme cytochromes"/>
    <property type="match status" value="1"/>
</dbReference>
<dbReference type="GO" id="GO:0046872">
    <property type="term" value="F:metal ion binding"/>
    <property type="evidence" value="ECO:0007669"/>
    <property type="project" value="UniProtKB-KW"/>
</dbReference>
<dbReference type="PANTHER" id="PTHR30529:SF1">
    <property type="entry name" value="CYTOCHROME B561 HOMOLOG 2"/>
    <property type="match status" value="1"/>
</dbReference>
<name>A0A5E4WBP8_9BURK</name>
<organism evidence="15 16">
    <name type="scientific">Pandoraea terrae</name>
    <dbReference type="NCBI Taxonomy" id="1537710"/>
    <lineage>
        <taxon>Bacteria</taxon>
        <taxon>Pseudomonadati</taxon>
        <taxon>Pseudomonadota</taxon>
        <taxon>Betaproteobacteria</taxon>
        <taxon>Burkholderiales</taxon>
        <taxon>Burkholderiaceae</taxon>
        <taxon>Pandoraea</taxon>
    </lineage>
</organism>
<proteinExistence type="inferred from homology"/>
<dbReference type="GO" id="GO:0009055">
    <property type="term" value="F:electron transfer activity"/>
    <property type="evidence" value="ECO:0007669"/>
    <property type="project" value="InterPro"/>
</dbReference>
<evidence type="ECO:0000256" key="4">
    <source>
        <dbReference type="ARBA" id="ARBA00022475"/>
    </source>
</evidence>
<feature type="transmembrane region" description="Helical" evidence="13">
    <location>
        <begin position="110"/>
        <end position="132"/>
    </location>
</feature>
<evidence type="ECO:0000256" key="1">
    <source>
        <dbReference type="ARBA" id="ARBA00001970"/>
    </source>
</evidence>
<evidence type="ECO:0000256" key="7">
    <source>
        <dbReference type="ARBA" id="ARBA00022723"/>
    </source>
</evidence>
<evidence type="ECO:0000259" key="14">
    <source>
        <dbReference type="Pfam" id="PF01292"/>
    </source>
</evidence>
<evidence type="ECO:0000256" key="6">
    <source>
        <dbReference type="ARBA" id="ARBA00022692"/>
    </source>
</evidence>
<evidence type="ECO:0000256" key="12">
    <source>
        <dbReference type="ARBA" id="ARBA00037975"/>
    </source>
</evidence>
<keyword evidence="9 13" id="KW-1133">Transmembrane helix</keyword>
<evidence type="ECO:0000256" key="13">
    <source>
        <dbReference type="SAM" id="Phobius"/>
    </source>
</evidence>
<dbReference type="InterPro" id="IPR052168">
    <property type="entry name" value="Cytochrome_b561_oxidase"/>
</dbReference>
<dbReference type="EMBL" id="CABPRZ010000012">
    <property type="protein sequence ID" value="VVE21573.1"/>
    <property type="molecule type" value="Genomic_DNA"/>
</dbReference>
<evidence type="ECO:0000256" key="5">
    <source>
        <dbReference type="ARBA" id="ARBA00022617"/>
    </source>
</evidence>
<dbReference type="GO" id="GO:0020037">
    <property type="term" value="F:heme binding"/>
    <property type="evidence" value="ECO:0007669"/>
    <property type="project" value="TreeGrafter"/>
</dbReference>
<comment type="subcellular location">
    <subcellularLocation>
        <location evidence="2">Cell membrane</location>
        <topology evidence="2">Multi-pass membrane protein</topology>
    </subcellularLocation>
</comment>
<feature type="transmembrane region" description="Helical" evidence="13">
    <location>
        <begin position="44"/>
        <end position="65"/>
    </location>
</feature>
<dbReference type="Pfam" id="PF01292">
    <property type="entry name" value="Ni_hydr_CYTB"/>
    <property type="match status" value="1"/>
</dbReference>
<evidence type="ECO:0000256" key="11">
    <source>
        <dbReference type="ARBA" id="ARBA00023136"/>
    </source>
</evidence>
<gene>
    <name evidence="15" type="ORF">PTE30175_03086</name>
</gene>
<dbReference type="InterPro" id="IPR011577">
    <property type="entry name" value="Cyt_b561_bac/Ni-Hgenase"/>
</dbReference>
<evidence type="ECO:0000256" key="9">
    <source>
        <dbReference type="ARBA" id="ARBA00022989"/>
    </source>
</evidence>
<keyword evidence="10" id="KW-0408">Iron</keyword>
<dbReference type="GO" id="GO:0005886">
    <property type="term" value="C:plasma membrane"/>
    <property type="evidence" value="ECO:0007669"/>
    <property type="project" value="UniProtKB-SubCell"/>
</dbReference>
<evidence type="ECO:0000256" key="8">
    <source>
        <dbReference type="ARBA" id="ARBA00022982"/>
    </source>
</evidence>
<dbReference type="AlphaFoldDB" id="A0A5E4WBP8"/>
<keyword evidence="8" id="KW-0249">Electron transport</keyword>
<comment type="cofactor">
    <cofactor evidence="1">
        <name>heme b</name>
        <dbReference type="ChEBI" id="CHEBI:60344"/>
    </cofactor>
</comment>
<accession>A0A5E4WBP8</accession>
<feature type="transmembrane region" description="Helical" evidence="13">
    <location>
        <begin position="86"/>
        <end position="104"/>
    </location>
</feature>
<comment type="similarity">
    <text evidence="12">Belongs to the cytochrome b561 family.</text>
</comment>
<keyword evidence="6 13" id="KW-0812">Transmembrane</keyword>
<dbReference type="RefSeq" id="WP_150697937.1">
    <property type="nucleotide sequence ID" value="NZ_CABPRZ010000012.1"/>
</dbReference>
<feature type="domain" description="Cytochrome b561 bacterial/Ni-hydrogenase" evidence="14">
    <location>
        <begin position="7"/>
        <end position="175"/>
    </location>
</feature>
<dbReference type="PANTHER" id="PTHR30529">
    <property type="entry name" value="CYTOCHROME B561"/>
    <property type="match status" value="1"/>
</dbReference>
<dbReference type="GO" id="GO:0022904">
    <property type="term" value="P:respiratory electron transport chain"/>
    <property type="evidence" value="ECO:0007669"/>
    <property type="project" value="InterPro"/>
</dbReference>
<evidence type="ECO:0000256" key="2">
    <source>
        <dbReference type="ARBA" id="ARBA00004651"/>
    </source>
</evidence>
<dbReference type="OrthoDB" id="8723024at2"/>
<keyword evidence="4" id="KW-1003">Cell membrane</keyword>
<feature type="transmembrane region" description="Helical" evidence="13">
    <location>
        <begin position="12"/>
        <end position="32"/>
    </location>
</feature>
<keyword evidence="5" id="KW-0349">Heme</keyword>
<protein>
    <submittedName>
        <fullName evidence="15">Cytochrome B</fullName>
    </submittedName>
</protein>
<evidence type="ECO:0000256" key="10">
    <source>
        <dbReference type="ARBA" id="ARBA00023004"/>
    </source>
</evidence>